<evidence type="ECO:0000256" key="8">
    <source>
        <dbReference type="ARBA" id="ARBA00022833"/>
    </source>
</evidence>
<comment type="cofactor">
    <cofactor evidence="12 13">
        <name>Zn(2+)</name>
        <dbReference type="ChEBI" id="CHEBI:29105"/>
    </cofactor>
    <text evidence="12 13">Binds 1 zinc ion per monomer.</text>
</comment>
<dbReference type="SUPFAM" id="SSF57783">
    <property type="entry name" value="Zinc beta-ribbon"/>
    <property type="match status" value="1"/>
</dbReference>
<dbReference type="Pfam" id="PF08275">
    <property type="entry name" value="DNAG_N"/>
    <property type="match status" value="1"/>
</dbReference>
<evidence type="ECO:0000256" key="6">
    <source>
        <dbReference type="ARBA" id="ARBA00022723"/>
    </source>
</evidence>
<dbReference type="InterPro" id="IPR016136">
    <property type="entry name" value="DNA_helicase_N/primase_C"/>
</dbReference>
<dbReference type="RefSeq" id="WP_141189950.1">
    <property type="nucleotide sequence ID" value="NZ_JBHUMR010000014.1"/>
</dbReference>
<keyword evidence="4 12" id="KW-0548">Nucleotidyltransferase</keyword>
<dbReference type="PROSITE" id="PS50880">
    <property type="entry name" value="TOPRIM"/>
    <property type="match status" value="1"/>
</dbReference>
<evidence type="ECO:0000256" key="9">
    <source>
        <dbReference type="ARBA" id="ARBA00022842"/>
    </source>
</evidence>
<evidence type="ECO:0000256" key="13">
    <source>
        <dbReference type="PIRNR" id="PIRNR002811"/>
    </source>
</evidence>
<keyword evidence="17" id="KW-1185">Reference proteome</keyword>
<evidence type="ECO:0000256" key="12">
    <source>
        <dbReference type="HAMAP-Rule" id="MF_00974"/>
    </source>
</evidence>
<keyword evidence="14" id="KW-0175">Coiled coil</keyword>
<dbReference type="SUPFAM" id="SSF48024">
    <property type="entry name" value="N-terminal domain of DnaB helicase"/>
    <property type="match status" value="1"/>
</dbReference>
<dbReference type="HAMAP" id="MF_00974">
    <property type="entry name" value="DNA_primase_DnaG"/>
    <property type="match status" value="1"/>
</dbReference>
<dbReference type="InterPro" id="IPR002694">
    <property type="entry name" value="Znf_CHC2"/>
</dbReference>
<dbReference type="EMBL" id="JBHUMR010000014">
    <property type="protein sequence ID" value="MFD2618280.1"/>
    <property type="molecule type" value="Genomic_DNA"/>
</dbReference>
<comment type="function">
    <text evidence="12 13">RNA polymerase that catalyzes the synthesis of short RNA molecules used as primers for DNA polymerase during DNA replication.</text>
</comment>
<dbReference type="EC" id="2.7.7.101" evidence="12"/>
<dbReference type="InterPro" id="IPR036977">
    <property type="entry name" value="DNA_primase_Znf_CHC2"/>
</dbReference>
<comment type="domain">
    <text evidence="12">Contains an N-terminal zinc-binding domain, a central core domain that contains the primase activity, and a C-terminal DnaB-binding domain.</text>
</comment>
<dbReference type="InterPro" id="IPR006171">
    <property type="entry name" value="TOPRIM_dom"/>
</dbReference>
<dbReference type="Gene3D" id="3.90.580.10">
    <property type="entry name" value="Zinc finger, CHC2-type domain"/>
    <property type="match status" value="1"/>
</dbReference>
<dbReference type="Pfam" id="PF01807">
    <property type="entry name" value="Zn_ribbon_DnaG"/>
    <property type="match status" value="1"/>
</dbReference>
<name>A0ABW5PTK8_9BACI</name>
<evidence type="ECO:0000313" key="17">
    <source>
        <dbReference type="Proteomes" id="UP001597458"/>
    </source>
</evidence>
<dbReference type="PANTHER" id="PTHR30313:SF2">
    <property type="entry name" value="DNA PRIMASE"/>
    <property type="match status" value="1"/>
</dbReference>
<comment type="caution">
    <text evidence="16">The sequence shown here is derived from an EMBL/GenBank/DDBJ whole genome shotgun (WGS) entry which is preliminary data.</text>
</comment>
<evidence type="ECO:0000256" key="4">
    <source>
        <dbReference type="ARBA" id="ARBA00022695"/>
    </source>
</evidence>
<keyword evidence="2 12" id="KW-0639">Primosome</keyword>
<dbReference type="Gene3D" id="3.90.980.10">
    <property type="entry name" value="DNA primase, catalytic core, N-terminal domain"/>
    <property type="match status" value="1"/>
</dbReference>
<dbReference type="SMART" id="SM00400">
    <property type="entry name" value="ZnF_CHCC"/>
    <property type="match status" value="1"/>
</dbReference>
<comment type="subunit">
    <text evidence="12">Monomer. Interacts with DnaB.</text>
</comment>
<keyword evidence="8 12" id="KW-0862">Zinc</keyword>
<feature type="coiled-coil region" evidence="14">
    <location>
        <begin position="561"/>
        <end position="588"/>
    </location>
</feature>
<feature type="domain" description="Toprim" evidence="15">
    <location>
        <begin position="261"/>
        <end position="342"/>
    </location>
</feature>
<evidence type="ECO:0000256" key="3">
    <source>
        <dbReference type="ARBA" id="ARBA00022679"/>
    </source>
</evidence>
<dbReference type="InterPro" id="IPR036185">
    <property type="entry name" value="DNA_heli_DnaB-like_N_sf"/>
</dbReference>
<dbReference type="Proteomes" id="UP001597458">
    <property type="component" value="Unassembled WGS sequence"/>
</dbReference>
<comment type="catalytic activity">
    <reaction evidence="12">
        <text>ssDNA + n NTP = ssDNA/pppN(pN)n-1 hybrid + (n-1) diphosphate.</text>
        <dbReference type="EC" id="2.7.7.101"/>
    </reaction>
</comment>
<keyword evidence="7 12" id="KW-0863">Zinc-finger</keyword>
<evidence type="ECO:0000256" key="2">
    <source>
        <dbReference type="ARBA" id="ARBA00022515"/>
    </source>
</evidence>
<keyword evidence="9" id="KW-0460">Magnesium</keyword>
<keyword evidence="5 12" id="KW-0235">DNA replication</keyword>
<dbReference type="PIRSF" id="PIRSF002811">
    <property type="entry name" value="DnaG"/>
    <property type="match status" value="1"/>
</dbReference>
<reference evidence="17" key="1">
    <citation type="journal article" date="2019" name="Int. J. Syst. Evol. Microbiol.">
        <title>The Global Catalogue of Microorganisms (GCM) 10K type strain sequencing project: providing services to taxonomists for standard genome sequencing and annotation.</title>
        <authorList>
            <consortium name="The Broad Institute Genomics Platform"/>
            <consortium name="The Broad Institute Genome Sequencing Center for Infectious Disease"/>
            <person name="Wu L."/>
            <person name="Ma J."/>
        </authorList>
    </citation>
    <scope>NUCLEOTIDE SEQUENCE [LARGE SCALE GENOMIC DNA]</scope>
    <source>
        <strain evidence="17">TISTR 2241</strain>
    </source>
</reference>
<proteinExistence type="inferred from homology"/>
<dbReference type="InterPro" id="IPR034151">
    <property type="entry name" value="TOPRIM_DnaG_bac"/>
</dbReference>
<dbReference type="InterPro" id="IPR019475">
    <property type="entry name" value="DNA_primase_DnaB-bd"/>
</dbReference>
<accession>A0ABW5PTK8</accession>
<dbReference type="InterPro" id="IPR037068">
    <property type="entry name" value="DNA_primase_core_N_sf"/>
</dbReference>
<evidence type="ECO:0000313" key="16">
    <source>
        <dbReference type="EMBL" id="MFD2618280.1"/>
    </source>
</evidence>
<dbReference type="Gene3D" id="1.10.860.10">
    <property type="entry name" value="DNAb Helicase, Chain A"/>
    <property type="match status" value="1"/>
</dbReference>
<keyword evidence="10 12" id="KW-0238">DNA-binding</keyword>
<dbReference type="InterPro" id="IPR030846">
    <property type="entry name" value="DnaG_bac"/>
</dbReference>
<keyword evidence="11 12" id="KW-0804">Transcription</keyword>
<dbReference type="InterPro" id="IPR013264">
    <property type="entry name" value="DNAG_N"/>
</dbReference>
<keyword evidence="1 12" id="KW-0240">DNA-directed RNA polymerase</keyword>
<keyword evidence="3 12" id="KW-0808">Transferase</keyword>
<dbReference type="SUPFAM" id="SSF56731">
    <property type="entry name" value="DNA primase core"/>
    <property type="match status" value="1"/>
</dbReference>
<dbReference type="NCBIfam" id="TIGR01391">
    <property type="entry name" value="dnaG"/>
    <property type="match status" value="1"/>
</dbReference>
<organism evidence="16 17">
    <name type="scientific">Terrilactibacillus laevilacticus</name>
    <dbReference type="NCBI Taxonomy" id="1380157"/>
    <lineage>
        <taxon>Bacteria</taxon>
        <taxon>Bacillati</taxon>
        <taxon>Bacillota</taxon>
        <taxon>Bacilli</taxon>
        <taxon>Bacillales</taxon>
        <taxon>Bacillaceae</taxon>
        <taxon>Terrilactibacillus</taxon>
    </lineage>
</organism>
<feature type="zinc finger region" description="CHC2-type" evidence="12">
    <location>
        <begin position="38"/>
        <end position="62"/>
    </location>
</feature>
<evidence type="ECO:0000256" key="14">
    <source>
        <dbReference type="SAM" id="Coils"/>
    </source>
</evidence>
<evidence type="ECO:0000256" key="1">
    <source>
        <dbReference type="ARBA" id="ARBA00022478"/>
    </source>
</evidence>
<sequence>MRVKEETIDQIRQSLDIVEVVMDYVQLKKQGRNYFACCPFHSEQTPSFSVSPDKQIFHCFGCGMGGNVFTFIMEIEGMSFIETVQFLAEKANIDLGETVSNQVGQTKRDKNDRESLYFAFDLISQFYHYLIKNEKFGNLGLTYLLNRGFTKEIIQKFNIGYAVDSWDTLTHFLQRRKIDLALMEKVGILSKRQFDHKYFDRFRNRIMFPIANHRGKVVSFAGRVLTDEKPKYINTPESEIFHKGNLLFGFHLARQEIKRTNQVILFEGYLDVIKAHQCGVTNCVASMGTSLTETQASLLTRHAETIIICYDSDDAGIEASFRAAAILGKEQHIIKIAKVPNGLDPDDYMTKFGGEKFSSDVIGASQTVMSFKMNYFRRGRDLNDEGDRMRYVEEVIKEIATLTKAVERDHYLRMLSDEFSISLDALKHQQYQIYRQRQKKNQTQNQNHPKRPPVIFNKLTTLYPAHEMAERRLLAHMMRNDEISEKVQEVIGGSFHVPLHQAIAAHLYAYYLGGNPPDVGAFIQYLKDTELQQKASDIAMMDVNEEVSDLEIDDYMNQIQKYNKITEVERLEAERKKAEQNNDFEGATNLLAEMITIKNQLNRR</sequence>
<dbReference type="PANTHER" id="PTHR30313">
    <property type="entry name" value="DNA PRIMASE"/>
    <property type="match status" value="1"/>
</dbReference>
<evidence type="ECO:0000259" key="15">
    <source>
        <dbReference type="PROSITE" id="PS50880"/>
    </source>
</evidence>
<dbReference type="Gene3D" id="3.40.1360.10">
    <property type="match status" value="1"/>
</dbReference>
<dbReference type="Pfam" id="PF13155">
    <property type="entry name" value="Toprim_2"/>
    <property type="match status" value="1"/>
</dbReference>
<evidence type="ECO:0000256" key="7">
    <source>
        <dbReference type="ARBA" id="ARBA00022771"/>
    </source>
</evidence>
<keyword evidence="6 12" id="KW-0479">Metal-binding</keyword>
<evidence type="ECO:0000256" key="11">
    <source>
        <dbReference type="ARBA" id="ARBA00023163"/>
    </source>
</evidence>
<gene>
    <name evidence="12 16" type="primary">dnaG</name>
    <name evidence="16" type="ORF">ACFSTF_13270</name>
</gene>
<dbReference type="Pfam" id="PF10410">
    <property type="entry name" value="DnaB_bind"/>
    <property type="match status" value="1"/>
</dbReference>
<dbReference type="InterPro" id="IPR006295">
    <property type="entry name" value="DNA_primase_DnaG"/>
</dbReference>
<dbReference type="InterPro" id="IPR050219">
    <property type="entry name" value="DnaG_primase"/>
</dbReference>
<dbReference type="SMART" id="SM00493">
    <property type="entry name" value="TOPRIM"/>
    <property type="match status" value="1"/>
</dbReference>
<comment type="similarity">
    <text evidence="12 13">Belongs to the DnaG primase family.</text>
</comment>
<evidence type="ECO:0000256" key="10">
    <source>
        <dbReference type="ARBA" id="ARBA00023125"/>
    </source>
</evidence>
<dbReference type="CDD" id="cd03364">
    <property type="entry name" value="TOPRIM_DnaG_primases"/>
    <property type="match status" value="1"/>
</dbReference>
<protein>
    <recommendedName>
        <fullName evidence="12 13">DNA primase</fullName>
        <ecNumber evidence="12">2.7.7.101</ecNumber>
    </recommendedName>
</protein>
<evidence type="ECO:0000256" key="5">
    <source>
        <dbReference type="ARBA" id="ARBA00022705"/>
    </source>
</evidence>